<keyword evidence="3" id="KW-1185">Reference proteome</keyword>
<protein>
    <recommendedName>
        <fullName evidence="1">S-Me-THD-like C-terminal domain-containing protein</fullName>
    </recommendedName>
</protein>
<organism evidence="2 3">
    <name type="scientific">Yinghuangia aomiensis</name>
    <dbReference type="NCBI Taxonomy" id="676205"/>
    <lineage>
        <taxon>Bacteria</taxon>
        <taxon>Bacillati</taxon>
        <taxon>Actinomycetota</taxon>
        <taxon>Actinomycetes</taxon>
        <taxon>Kitasatosporales</taxon>
        <taxon>Streptomycetaceae</taxon>
        <taxon>Yinghuangia</taxon>
    </lineage>
</organism>
<dbReference type="SUPFAM" id="SSF160991">
    <property type="entry name" value="CV3147-like"/>
    <property type="match status" value="1"/>
</dbReference>
<dbReference type="Proteomes" id="UP001500466">
    <property type="component" value="Unassembled WGS sequence"/>
</dbReference>
<dbReference type="InterPro" id="IPR048350">
    <property type="entry name" value="S-Me-THD-like_C"/>
</dbReference>
<evidence type="ECO:0000313" key="2">
    <source>
        <dbReference type="EMBL" id="GAA4967245.1"/>
    </source>
</evidence>
<evidence type="ECO:0000313" key="3">
    <source>
        <dbReference type="Proteomes" id="UP001500466"/>
    </source>
</evidence>
<proteinExistence type="predicted"/>
<reference evidence="3" key="1">
    <citation type="journal article" date="2019" name="Int. J. Syst. Evol. Microbiol.">
        <title>The Global Catalogue of Microorganisms (GCM) 10K type strain sequencing project: providing services to taxonomists for standard genome sequencing and annotation.</title>
        <authorList>
            <consortium name="The Broad Institute Genomics Platform"/>
            <consortium name="The Broad Institute Genome Sequencing Center for Infectious Disease"/>
            <person name="Wu L."/>
            <person name="Ma J."/>
        </authorList>
    </citation>
    <scope>NUCLEOTIDE SEQUENCE [LARGE SCALE GENOMIC DNA]</scope>
    <source>
        <strain evidence="3">JCM 17986</strain>
    </source>
</reference>
<dbReference type="EMBL" id="BAABHS010000011">
    <property type="protein sequence ID" value="GAA4967245.1"/>
    <property type="molecule type" value="Genomic_DNA"/>
</dbReference>
<feature type="domain" description="S-Me-THD-like C-terminal" evidence="1">
    <location>
        <begin position="21"/>
        <end position="56"/>
    </location>
</feature>
<accession>A0ABP9HCH1</accession>
<dbReference type="Pfam" id="PF20906">
    <property type="entry name" value="S-Me-THD_C"/>
    <property type="match status" value="1"/>
</dbReference>
<dbReference type="RefSeq" id="WP_345676445.1">
    <property type="nucleotide sequence ID" value="NZ_BAABHS010000011.1"/>
</dbReference>
<comment type="caution">
    <text evidence="2">The sequence shown here is derived from an EMBL/GenBank/DDBJ whole genome shotgun (WGS) entry which is preliminary data.</text>
</comment>
<evidence type="ECO:0000259" key="1">
    <source>
        <dbReference type="Pfam" id="PF20906"/>
    </source>
</evidence>
<sequence length="60" mass="6285">MRSSPAASCAATGPSVSWASLRIRVIAAPCDPRWTSPGGLALAGPHYFGYETDYLPFGTV</sequence>
<gene>
    <name evidence="2" type="ORF">GCM10023205_35140</name>
</gene>
<name>A0ABP9HCH1_9ACTN</name>